<dbReference type="OrthoDB" id="3215377at2"/>
<dbReference type="AlphaFoldDB" id="A0A2T0N7L7"/>
<dbReference type="Gene3D" id="1.10.10.10">
    <property type="entry name" value="Winged helix-like DNA-binding domain superfamily/Winged helix DNA-binding domain"/>
    <property type="match status" value="1"/>
</dbReference>
<reference evidence="5 6" key="1">
    <citation type="submission" date="2018-03" db="EMBL/GenBank/DDBJ databases">
        <title>Genomic Encyclopedia of Type Strains, Phase III (KMG-III): the genomes of soil and plant-associated and newly described type strains.</title>
        <authorList>
            <person name="Whitman W."/>
        </authorList>
    </citation>
    <scope>NUCLEOTIDE SEQUENCE [LARGE SCALE GENOMIC DNA]</scope>
    <source>
        <strain evidence="5 6">CGMCC 4.7104</strain>
    </source>
</reference>
<gene>
    <name evidence="5" type="ORF">B0I32_103524</name>
</gene>
<dbReference type="PROSITE" id="PS01117">
    <property type="entry name" value="HTH_MARR_1"/>
    <property type="match status" value="1"/>
</dbReference>
<dbReference type="EMBL" id="PVNG01000003">
    <property type="protein sequence ID" value="PRX68562.1"/>
    <property type="molecule type" value="Genomic_DNA"/>
</dbReference>
<keyword evidence="6" id="KW-1185">Reference proteome</keyword>
<evidence type="ECO:0000259" key="4">
    <source>
        <dbReference type="PROSITE" id="PS50995"/>
    </source>
</evidence>
<dbReference type="InterPro" id="IPR036390">
    <property type="entry name" value="WH_DNA-bd_sf"/>
</dbReference>
<comment type="caution">
    <text evidence="5">The sequence shown here is derived from an EMBL/GenBank/DDBJ whole genome shotgun (WGS) entry which is preliminary data.</text>
</comment>
<name>A0A2T0N7L7_9ACTN</name>
<dbReference type="InterPro" id="IPR036388">
    <property type="entry name" value="WH-like_DNA-bd_sf"/>
</dbReference>
<dbReference type="GO" id="GO:0003677">
    <property type="term" value="F:DNA binding"/>
    <property type="evidence" value="ECO:0007669"/>
    <property type="project" value="UniProtKB-KW"/>
</dbReference>
<evidence type="ECO:0000256" key="2">
    <source>
        <dbReference type="ARBA" id="ARBA00023125"/>
    </source>
</evidence>
<evidence type="ECO:0000313" key="5">
    <source>
        <dbReference type="EMBL" id="PRX68562.1"/>
    </source>
</evidence>
<dbReference type="SUPFAM" id="SSF46785">
    <property type="entry name" value="Winged helix' DNA-binding domain"/>
    <property type="match status" value="1"/>
</dbReference>
<dbReference type="Pfam" id="PF01047">
    <property type="entry name" value="MarR"/>
    <property type="match status" value="1"/>
</dbReference>
<keyword evidence="3" id="KW-0804">Transcription</keyword>
<dbReference type="Proteomes" id="UP000238312">
    <property type="component" value="Unassembled WGS sequence"/>
</dbReference>
<dbReference type="GO" id="GO:0003700">
    <property type="term" value="F:DNA-binding transcription factor activity"/>
    <property type="evidence" value="ECO:0007669"/>
    <property type="project" value="InterPro"/>
</dbReference>
<dbReference type="PANTHER" id="PTHR39515:SF2">
    <property type="entry name" value="HTH-TYPE TRANSCRIPTIONAL REGULATOR RV0880"/>
    <property type="match status" value="1"/>
</dbReference>
<evidence type="ECO:0000313" key="6">
    <source>
        <dbReference type="Proteomes" id="UP000238312"/>
    </source>
</evidence>
<dbReference type="SMART" id="SM00347">
    <property type="entry name" value="HTH_MARR"/>
    <property type="match status" value="1"/>
</dbReference>
<dbReference type="PANTHER" id="PTHR39515">
    <property type="entry name" value="CONSERVED PROTEIN"/>
    <property type="match status" value="1"/>
</dbReference>
<dbReference type="InterPro" id="IPR000835">
    <property type="entry name" value="HTH_MarR-typ"/>
</dbReference>
<organism evidence="5 6">
    <name type="scientific">Nonomuraea fuscirosea</name>
    <dbReference type="NCBI Taxonomy" id="1291556"/>
    <lineage>
        <taxon>Bacteria</taxon>
        <taxon>Bacillati</taxon>
        <taxon>Actinomycetota</taxon>
        <taxon>Actinomycetes</taxon>
        <taxon>Streptosporangiales</taxon>
        <taxon>Streptosporangiaceae</taxon>
        <taxon>Nonomuraea</taxon>
    </lineage>
</organism>
<keyword evidence="1" id="KW-0805">Transcription regulation</keyword>
<sequence>MQQVSEQAAHAAAEVWVVFSRLRRRLQALEGEGGSSPAQASVLARLSKQGPASASELAAAERVRPQSMAKIVAALEQAGLVERHPDPEDGRRLLVTLTEAGRTRRQGDRQAREAWLARTLHERGDEEQLRAVITAMALLDEVAHS</sequence>
<dbReference type="InterPro" id="IPR052526">
    <property type="entry name" value="HTH-type_Bedaq_tolerance"/>
</dbReference>
<evidence type="ECO:0000256" key="3">
    <source>
        <dbReference type="ARBA" id="ARBA00023163"/>
    </source>
</evidence>
<feature type="domain" description="HTH marR-type" evidence="4">
    <location>
        <begin position="1"/>
        <end position="144"/>
    </location>
</feature>
<protein>
    <submittedName>
        <fullName evidence="5">DNA-binding MarR family transcriptional regulator</fullName>
    </submittedName>
</protein>
<keyword evidence="2 5" id="KW-0238">DNA-binding</keyword>
<accession>A0A2T0N7L7</accession>
<dbReference type="PROSITE" id="PS50995">
    <property type="entry name" value="HTH_MARR_2"/>
    <property type="match status" value="1"/>
</dbReference>
<proteinExistence type="predicted"/>
<dbReference type="InterPro" id="IPR023187">
    <property type="entry name" value="Tscrpt_reg_MarR-type_CS"/>
</dbReference>
<evidence type="ECO:0000256" key="1">
    <source>
        <dbReference type="ARBA" id="ARBA00023015"/>
    </source>
</evidence>